<keyword evidence="3" id="KW-0732">Signal</keyword>
<keyword evidence="2" id="KW-1133">Transmembrane helix</keyword>
<keyword evidence="2" id="KW-0472">Membrane</keyword>
<evidence type="ECO:0000313" key="5">
    <source>
        <dbReference type="Proteomes" id="UP001178740"/>
    </source>
</evidence>
<feature type="chain" id="PRO_5042986990" evidence="3">
    <location>
        <begin position="20"/>
        <end position="375"/>
    </location>
</feature>
<feature type="compositionally biased region" description="Polar residues" evidence="1">
    <location>
        <begin position="237"/>
        <end position="248"/>
    </location>
</feature>
<feature type="compositionally biased region" description="Polar residues" evidence="1">
    <location>
        <begin position="257"/>
        <end position="283"/>
    </location>
</feature>
<dbReference type="EMBL" id="CP113499">
    <property type="protein sequence ID" value="WFQ94926.1"/>
    <property type="molecule type" value="Genomic_DNA"/>
</dbReference>
<gene>
    <name evidence="4" type="ORF">MFERI15407_00166</name>
</gene>
<accession>A0AAQ3DNJ7</accession>
<feature type="region of interest" description="Disordered" evidence="1">
    <location>
        <begin position="227"/>
        <end position="286"/>
    </location>
</feature>
<evidence type="ECO:0000256" key="2">
    <source>
        <dbReference type="SAM" id="Phobius"/>
    </source>
</evidence>
<proteinExistence type="predicted"/>
<keyword evidence="2" id="KW-0812">Transmembrane</keyword>
<dbReference type="NCBIfam" id="NF033158">
    <property type="entry name" value="Myrrcad"/>
    <property type="match status" value="1"/>
</dbReference>
<feature type="transmembrane region" description="Helical" evidence="2">
    <location>
        <begin position="328"/>
        <end position="350"/>
    </location>
</feature>
<organism evidence="4 5">
    <name type="scientific">Mycoplasma feriruminatoris</name>
    <dbReference type="NCBI Taxonomy" id="1179777"/>
    <lineage>
        <taxon>Bacteria</taxon>
        <taxon>Bacillati</taxon>
        <taxon>Mycoplasmatota</taxon>
        <taxon>Mollicutes</taxon>
        <taxon>Mycoplasmataceae</taxon>
        <taxon>Mycoplasma</taxon>
    </lineage>
</organism>
<dbReference type="RefSeq" id="WP_278300410.1">
    <property type="nucleotide sequence ID" value="NZ_CP113499.1"/>
</dbReference>
<dbReference type="InterPro" id="IPR005046">
    <property type="entry name" value="DUF285"/>
</dbReference>
<evidence type="ECO:0000313" key="4">
    <source>
        <dbReference type="EMBL" id="WFQ94926.1"/>
    </source>
</evidence>
<name>A0AAQ3DNJ7_9MOLU</name>
<evidence type="ECO:0000256" key="3">
    <source>
        <dbReference type="SAM" id="SignalP"/>
    </source>
</evidence>
<feature type="signal peptide" evidence="3">
    <location>
        <begin position="1"/>
        <end position="19"/>
    </location>
</feature>
<evidence type="ECO:0000256" key="1">
    <source>
        <dbReference type="SAM" id="MobiDB-lite"/>
    </source>
</evidence>
<protein>
    <submittedName>
        <fullName evidence="4">Myrrcad domain-containing protein</fullName>
    </submittedName>
</protein>
<dbReference type="Pfam" id="PF03382">
    <property type="entry name" value="DUF285"/>
    <property type="match status" value="1"/>
</dbReference>
<dbReference type="Proteomes" id="UP001178740">
    <property type="component" value="Chromosome"/>
</dbReference>
<reference evidence="4" key="1">
    <citation type="submission" date="2022-11" db="EMBL/GenBank/DDBJ databases">
        <title>Comparative genomic analysis of Mycoplasma feriruminatoris and the Mycoplasma mycoides cluster.</title>
        <authorList>
            <person name="Baby V."/>
            <person name="Ambroset C."/>
            <person name="Gaurivaud P."/>
            <person name="Boury C."/>
            <person name="Guichoux E."/>
            <person name="Lartigue C."/>
            <person name="Tardy F."/>
            <person name="Sirand-Pugnet P."/>
        </authorList>
    </citation>
    <scope>NUCLEOTIDE SEQUENCE</scope>
    <source>
        <strain evidence="4">L15407</strain>
    </source>
</reference>
<dbReference type="AlphaFoldDB" id="A0AAQ3DNJ7"/>
<sequence length="375" mass="42555">MKKILTILTSCSAAFLVSAGVVIVNKNNVENKIYLNKKKPTPRQHKIENGVLKEVGYYVQGNRVRIHTITSEVHTIDADLPEEVNSLRSAFVGNNNDVKWNRKWDTSNIIDMNSTFYGMIWFNNDAIKDWNVSNVTDMGEMFAYTKSFNHDLSKWDVTKVKNFEKMFEGTKEYNNGDQPLKWGDKLKNADNMQGMFNKAEKFTHSLSDWKPDKYVVYKNFGIDDIKQPKWKTEPPKVSTTPKPNSEPKSAQDALPKENNSITSTVSPKNNENTFSIPNITTPTPMEKENISNETTKINNNDNKRTRIYKIPSARTNTIKSSKSSNTGAIVGSVLGTFTILGAGAGVGYYYRSPLKNSYFKSKDWIKDKLSKIKSK</sequence>